<accession>Q60EB9</accession>
<dbReference type="Proteomes" id="UP000000763">
    <property type="component" value="Chromosome 5"/>
</dbReference>
<reference evidence="2" key="1">
    <citation type="journal article" date="2005" name="Nature">
        <title>The map-based sequence of the rice genome.</title>
        <authorList>
            <consortium name="International rice genome sequencing project (IRGSP)"/>
            <person name="Matsumoto T."/>
            <person name="Wu J."/>
            <person name="Kanamori H."/>
            <person name="Katayose Y."/>
            <person name="Fujisawa M."/>
            <person name="Namiki N."/>
            <person name="Mizuno H."/>
            <person name="Yamamoto K."/>
            <person name="Antonio B.A."/>
            <person name="Baba T."/>
            <person name="Sakata K."/>
            <person name="Nagamura Y."/>
            <person name="Aoki H."/>
            <person name="Arikawa K."/>
            <person name="Arita K."/>
            <person name="Bito T."/>
            <person name="Chiden Y."/>
            <person name="Fujitsuka N."/>
            <person name="Fukunaka R."/>
            <person name="Hamada M."/>
            <person name="Harada C."/>
            <person name="Hayashi A."/>
            <person name="Hijishita S."/>
            <person name="Honda M."/>
            <person name="Hosokawa S."/>
            <person name="Ichikawa Y."/>
            <person name="Idonuma A."/>
            <person name="Iijima M."/>
            <person name="Ikeda M."/>
            <person name="Ikeno M."/>
            <person name="Ito K."/>
            <person name="Ito S."/>
            <person name="Ito T."/>
            <person name="Ito Y."/>
            <person name="Ito Y."/>
            <person name="Iwabuchi A."/>
            <person name="Kamiya K."/>
            <person name="Karasawa W."/>
            <person name="Kurita K."/>
            <person name="Katagiri S."/>
            <person name="Kikuta A."/>
            <person name="Kobayashi H."/>
            <person name="Kobayashi N."/>
            <person name="Machita K."/>
            <person name="Maehara T."/>
            <person name="Masukawa M."/>
            <person name="Mizubayashi T."/>
            <person name="Mukai Y."/>
            <person name="Nagasaki H."/>
            <person name="Nagata Y."/>
            <person name="Naito S."/>
            <person name="Nakashima M."/>
            <person name="Nakama Y."/>
            <person name="Nakamichi Y."/>
            <person name="Nakamura M."/>
            <person name="Meguro A."/>
            <person name="Negishi M."/>
            <person name="Ohta I."/>
            <person name="Ohta T."/>
            <person name="Okamoto M."/>
            <person name="Ono N."/>
            <person name="Saji S."/>
            <person name="Sakaguchi M."/>
            <person name="Sakai K."/>
            <person name="Shibata M."/>
            <person name="Shimokawa T."/>
            <person name="Song J."/>
            <person name="Takazaki Y."/>
            <person name="Terasawa K."/>
            <person name="Tsugane M."/>
            <person name="Tsuji K."/>
            <person name="Ueda S."/>
            <person name="Waki K."/>
            <person name="Yamagata H."/>
            <person name="Yamamoto M."/>
            <person name="Yamamoto S."/>
            <person name="Yamane H."/>
            <person name="Yoshiki S."/>
            <person name="Yoshihara R."/>
            <person name="Yukawa K."/>
            <person name="Zhong H."/>
            <person name="Yano M."/>
            <person name="Yuan Q."/>
            <person name="Ouyang S."/>
            <person name="Liu J."/>
            <person name="Jones K.M."/>
            <person name="Gansberger K."/>
            <person name="Moffat K."/>
            <person name="Hill J."/>
            <person name="Bera J."/>
            <person name="Fadrosh D."/>
            <person name="Jin S."/>
            <person name="Johri S."/>
            <person name="Kim M."/>
            <person name="Overton L."/>
            <person name="Reardon M."/>
            <person name="Tsitrin T."/>
            <person name="Vuong H."/>
            <person name="Weaver B."/>
            <person name="Ciecko A."/>
            <person name="Tallon L."/>
            <person name="Jackson J."/>
            <person name="Pai G."/>
            <person name="Aken S.V."/>
            <person name="Utterback T."/>
            <person name="Reidmuller S."/>
            <person name="Feldblyum T."/>
            <person name="Hsiao J."/>
            <person name="Zismann V."/>
            <person name="Iobst S."/>
            <person name="de Vazeille A.R."/>
            <person name="Buell C.R."/>
            <person name="Ying K."/>
            <person name="Li Y."/>
            <person name="Lu T."/>
            <person name="Huang Y."/>
            <person name="Zhao Q."/>
            <person name="Feng Q."/>
            <person name="Zhang L."/>
            <person name="Zhu J."/>
            <person name="Weng Q."/>
            <person name="Mu J."/>
            <person name="Lu Y."/>
            <person name="Fan D."/>
            <person name="Liu Y."/>
            <person name="Guan J."/>
            <person name="Zhang Y."/>
            <person name="Yu S."/>
            <person name="Liu X."/>
            <person name="Zhang Y."/>
            <person name="Hong G."/>
            <person name="Han B."/>
            <person name="Choisne N."/>
            <person name="Demange N."/>
            <person name="Orjeda G."/>
            <person name="Samain S."/>
            <person name="Cattolico L."/>
            <person name="Pelletier E."/>
            <person name="Couloux A."/>
            <person name="Segurens B."/>
            <person name="Wincker P."/>
            <person name="D'Hont A."/>
            <person name="Scarpelli C."/>
            <person name="Weissenbach J."/>
            <person name="Salanoubat M."/>
            <person name="Quetier F."/>
            <person name="Yu Y."/>
            <person name="Kim H.R."/>
            <person name="Rambo T."/>
            <person name="Currie J."/>
            <person name="Collura K."/>
            <person name="Luo M."/>
            <person name="Yang T."/>
            <person name="Ammiraju J.S.S."/>
            <person name="Engler F."/>
            <person name="Soderlund C."/>
            <person name="Wing R.A."/>
            <person name="Palmer L.E."/>
            <person name="de la Bastide M."/>
            <person name="Spiegel L."/>
            <person name="Nascimento L."/>
            <person name="Zutavern T."/>
            <person name="O'Shaughnessy A."/>
            <person name="Dike S."/>
            <person name="Dedhia N."/>
            <person name="Preston R."/>
            <person name="Balija V."/>
            <person name="McCombie W.R."/>
            <person name="Chow T."/>
            <person name="Chen H."/>
            <person name="Chung M."/>
            <person name="Chen C."/>
            <person name="Shaw J."/>
            <person name="Wu H."/>
            <person name="Hsiao K."/>
            <person name="Chao Y."/>
            <person name="Chu M."/>
            <person name="Cheng C."/>
            <person name="Hour A."/>
            <person name="Lee P."/>
            <person name="Lin S."/>
            <person name="Lin Y."/>
            <person name="Liou J."/>
            <person name="Liu S."/>
            <person name="Hsing Y."/>
            <person name="Raghuvanshi S."/>
            <person name="Mohanty A."/>
            <person name="Bharti A.K."/>
            <person name="Gaur A."/>
            <person name="Gupta V."/>
            <person name="Kumar D."/>
            <person name="Ravi V."/>
            <person name="Vij S."/>
            <person name="Kapur A."/>
            <person name="Khurana P."/>
            <person name="Khurana P."/>
            <person name="Khurana J.P."/>
            <person name="Tyagi A.K."/>
            <person name="Gaikwad K."/>
            <person name="Singh A."/>
            <person name="Dalal V."/>
            <person name="Srivastava S."/>
            <person name="Dixit A."/>
            <person name="Pal A.K."/>
            <person name="Ghazi I.A."/>
            <person name="Yadav M."/>
            <person name="Pandit A."/>
            <person name="Bhargava A."/>
            <person name="Sureshbabu K."/>
            <person name="Batra K."/>
            <person name="Sharma T.R."/>
            <person name="Mohapatra T."/>
            <person name="Singh N.K."/>
            <person name="Messing J."/>
            <person name="Nelson A.B."/>
            <person name="Fuks G."/>
            <person name="Kavchok S."/>
            <person name="Keizer G."/>
            <person name="Linton E."/>
            <person name="Llaca V."/>
            <person name="Song R."/>
            <person name="Tanyolac B."/>
            <person name="Young S."/>
            <person name="Ho-Il K."/>
            <person name="Hahn J.H."/>
            <person name="Sangsakoo G."/>
            <person name="Vanavichit A."/>
            <person name="de Mattos Luiz.A.T."/>
            <person name="Zimmer P.D."/>
            <person name="Malone G."/>
            <person name="Dellagostin O."/>
            <person name="de Oliveira A.C."/>
            <person name="Bevan M."/>
            <person name="Bancroft I."/>
            <person name="Minx P."/>
            <person name="Cordum H."/>
            <person name="Wilson R."/>
            <person name="Cheng Z."/>
            <person name="Jin W."/>
            <person name="Jiang J."/>
            <person name="Leong S.A."/>
            <person name="Iwama H."/>
            <person name="Gojobori T."/>
            <person name="Itoh T."/>
            <person name="Niimura Y."/>
            <person name="Fujii Y."/>
            <person name="Habara T."/>
            <person name="Sakai H."/>
            <person name="Sato Y."/>
            <person name="Wilson G."/>
            <person name="Kumar K."/>
            <person name="McCouch S."/>
            <person name="Juretic N."/>
            <person name="Hoen D."/>
            <person name="Wright S."/>
            <person name="Bruskiewich R."/>
            <person name="Bureau T."/>
            <person name="Miyao A."/>
            <person name="Hirochika H."/>
            <person name="Nishikawa T."/>
            <person name="Kadowaki K."/>
            <person name="Sugiura M."/>
            <person name="Burr B."/>
            <person name="Sasaki T."/>
        </authorList>
    </citation>
    <scope>NUCLEOTIDE SEQUENCE [LARGE SCALE GENOMIC DNA]</scope>
    <source>
        <strain evidence="2">cv. Nipponbare</strain>
    </source>
</reference>
<protein>
    <submittedName>
        <fullName evidence="1">Unknow protein</fullName>
    </submittedName>
</protein>
<dbReference type="EMBL" id="AC135419">
    <property type="protein sequence ID" value="AAV25010.1"/>
    <property type="molecule type" value="Genomic_DNA"/>
</dbReference>
<reference evidence="2" key="2">
    <citation type="journal article" date="2008" name="Nucleic Acids Res.">
        <title>The rice annotation project database (RAP-DB): 2008 update.</title>
        <authorList>
            <consortium name="The rice annotation project (RAP)"/>
        </authorList>
    </citation>
    <scope>GENOME REANNOTATION</scope>
    <source>
        <strain evidence="2">cv. Nipponbare</strain>
    </source>
</reference>
<evidence type="ECO:0000313" key="1">
    <source>
        <dbReference type="EMBL" id="AAV25010.1"/>
    </source>
</evidence>
<organism evidence="1 2">
    <name type="scientific">Oryza sativa subsp. japonica</name>
    <name type="common">Rice</name>
    <dbReference type="NCBI Taxonomy" id="39947"/>
    <lineage>
        <taxon>Eukaryota</taxon>
        <taxon>Viridiplantae</taxon>
        <taxon>Streptophyta</taxon>
        <taxon>Embryophyta</taxon>
        <taxon>Tracheophyta</taxon>
        <taxon>Spermatophyta</taxon>
        <taxon>Magnoliopsida</taxon>
        <taxon>Liliopsida</taxon>
        <taxon>Poales</taxon>
        <taxon>Poaceae</taxon>
        <taxon>BOP clade</taxon>
        <taxon>Oryzoideae</taxon>
        <taxon>Oryzeae</taxon>
        <taxon>Oryzinae</taxon>
        <taxon>Oryza</taxon>
        <taxon>Oryza sativa</taxon>
    </lineage>
</organism>
<evidence type="ECO:0000313" key="2">
    <source>
        <dbReference type="Proteomes" id="UP000000763"/>
    </source>
</evidence>
<proteinExistence type="predicted"/>
<sequence length="73" mass="8114">MIAAIDDCGLMAYPFCYASNLESLSICISSVINPISKALFDLHSDLVIHNLLLALYHLGFENHIPFLLKRGHV</sequence>
<gene>
    <name evidence="1" type="ORF">OSJNBa0044P19.8</name>
</gene>
<dbReference type="AlphaFoldDB" id="Q60EB9"/>
<name>Q60EB9_ORYSJ</name>